<feature type="transmembrane region" description="Helical" evidence="5">
    <location>
        <begin position="558"/>
        <end position="579"/>
    </location>
</feature>
<dbReference type="Proteomes" id="UP000275408">
    <property type="component" value="Unassembled WGS sequence"/>
</dbReference>
<evidence type="ECO:0000259" key="6">
    <source>
        <dbReference type="PROSITE" id="PS50850"/>
    </source>
</evidence>
<evidence type="ECO:0000256" key="2">
    <source>
        <dbReference type="ARBA" id="ARBA00022692"/>
    </source>
</evidence>
<evidence type="ECO:0000313" key="8">
    <source>
        <dbReference type="Proteomes" id="UP000275408"/>
    </source>
</evidence>
<dbReference type="OrthoDB" id="5141738at2759"/>
<feature type="transmembrane region" description="Helical" evidence="5">
    <location>
        <begin position="342"/>
        <end position="360"/>
    </location>
</feature>
<feature type="transmembrane region" description="Helical" evidence="5">
    <location>
        <begin position="372"/>
        <end position="392"/>
    </location>
</feature>
<dbReference type="PANTHER" id="PTHR24064">
    <property type="entry name" value="SOLUTE CARRIER FAMILY 22 MEMBER"/>
    <property type="match status" value="1"/>
</dbReference>
<comment type="subcellular location">
    <subcellularLocation>
        <location evidence="1">Membrane</location>
        <topology evidence="1">Multi-pass membrane protein</topology>
    </subcellularLocation>
</comment>
<keyword evidence="8" id="KW-1185">Reference proteome</keyword>
<keyword evidence="2 5" id="KW-0812">Transmembrane</keyword>
<feature type="transmembrane region" description="Helical" evidence="5">
    <location>
        <begin position="865"/>
        <end position="886"/>
    </location>
</feature>
<dbReference type="GO" id="GO:0022857">
    <property type="term" value="F:transmembrane transporter activity"/>
    <property type="evidence" value="ECO:0007669"/>
    <property type="project" value="InterPro"/>
</dbReference>
<dbReference type="InterPro" id="IPR005829">
    <property type="entry name" value="Sugar_transporter_CS"/>
</dbReference>
<feature type="transmembrane region" description="Helical" evidence="5">
    <location>
        <begin position="661"/>
        <end position="684"/>
    </location>
</feature>
<dbReference type="InterPro" id="IPR036259">
    <property type="entry name" value="MFS_trans_sf"/>
</dbReference>
<feature type="transmembrane region" description="Helical" evidence="5">
    <location>
        <begin position="614"/>
        <end position="640"/>
    </location>
</feature>
<organism evidence="7 8">
    <name type="scientific">Pocillopora damicornis</name>
    <name type="common">Cauliflower coral</name>
    <name type="synonym">Millepora damicornis</name>
    <dbReference type="NCBI Taxonomy" id="46731"/>
    <lineage>
        <taxon>Eukaryota</taxon>
        <taxon>Metazoa</taxon>
        <taxon>Cnidaria</taxon>
        <taxon>Anthozoa</taxon>
        <taxon>Hexacorallia</taxon>
        <taxon>Scleractinia</taxon>
        <taxon>Astrocoeniina</taxon>
        <taxon>Pocilloporidae</taxon>
        <taxon>Pocillopora</taxon>
    </lineage>
</organism>
<evidence type="ECO:0000256" key="3">
    <source>
        <dbReference type="ARBA" id="ARBA00022989"/>
    </source>
</evidence>
<feature type="transmembrane region" description="Helical" evidence="5">
    <location>
        <begin position="832"/>
        <end position="853"/>
    </location>
</feature>
<feature type="transmembrane region" description="Helical" evidence="5">
    <location>
        <begin position="230"/>
        <end position="249"/>
    </location>
</feature>
<evidence type="ECO:0000256" key="1">
    <source>
        <dbReference type="ARBA" id="ARBA00004141"/>
    </source>
</evidence>
<dbReference type="FunFam" id="1.20.1250.20:FF:000023">
    <property type="entry name" value="Solute carrier family 22 member 6"/>
    <property type="match status" value="1"/>
</dbReference>
<feature type="transmembrane region" description="Helical" evidence="5">
    <location>
        <begin position="591"/>
        <end position="608"/>
    </location>
</feature>
<feature type="transmembrane region" description="Helical" evidence="5">
    <location>
        <begin position="690"/>
        <end position="709"/>
    </location>
</feature>
<dbReference type="SUPFAM" id="SSF103473">
    <property type="entry name" value="MFS general substrate transporter"/>
    <property type="match status" value="2"/>
</dbReference>
<feature type="transmembrane region" description="Helical" evidence="5">
    <location>
        <begin position="314"/>
        <end position="330"/>
    </location>
</feature>
<feature type="transmembrane region" description="Helical" evidence="5">
    <location>
        <begin position="802"/>
        <end position="823"/>
    </location>
</feature>
<dbReference type="Gene3D" id="1.20.1250.20">
    <property type="entry name" value="MFS general substrate transporter like domains"/>
    <property type="match status" value="2"/>
</dbReference>
<dbReference type="GO" id="GO:0016020">
    <property type="term" value="C:membrane"/>
    <property type="evidence" value="ECO:0007669"/>
    <property type="project" value="UniProtKB-SubCell"/>
</dbReference>
<dbReference type="PROSITE" id="PS00216">
    <property type="entry name" value="SUGAR_TRANSPORT_1"/>
    <property type="match status" value="1"/>
</dbReference>
<dbReference type="InterPro" id="IPR020846">
    <property type="entry name" value="MFS_dom"/>
</dbReference>
<evidence type="ECO:0000313" key="7">
    <source>
        <dbReference type="EMBL" id="RMX42392.1"/>
    </source>
</evidence>
<name>A0A3M6TM01_POCDA</name>
<dbReference type="Pfam" id="PF00083">
    <property type="entry name" value="Sugar_tr"/>
    <property type="match status" value="2"/>
</dbReference>
<protein>
    <recommendedName>
        <fullName evidence="6">Major facilitator superfamily (MFS) profile domain-containing protein</fullName>
    </recommendedName>
</protein>
<gene>
    <name evidence="7" type="ORF">pdam_00004884</name>
</gene>
<evidence type="ECO:0000256" key="5">
    <source>
        <dbReference type="SAM" id="Phobius"/>
    </source>
</evidence>
<dbReference type="EMBL" id="RCHS01003371">
    <property type="protein sequence ID" value="RMX42392.1"/>
    <property type="molecule type" value="Genomic_DNA"/>
</dbReference>
<feature type="transmembrane region" description="Helical" evidence="5">
    <location>
        <begin position="774"/>
        <end position="790"/>
    </location>
</feature>
<feature type="transmembrane region" description="Helical" evidence="5">
    <location>
        <begin position="478"/>
        <end position="497"/>
    </location>
</feature>
<dbReference type="PROSITE" id="PS00217">
    <property type="entry name" value="SUGAR_TRANSPORT_2"/>
    <property type="match status" value="1"/>
</dbReference>
<feature type="domain" description="Major facilitator superfamily (MFS) profile" evidence="6">
    <location>
        <begin position="481"/>
        <end position="950"/>
    </location>
</feature>
<dbReference type="CDD" id="cd17317">
    <property type="entry name" value="MFS_SLC22"/>
    <property type="match status" value="1"/>
</dbReference>
<dbReference type="PROSITE" id="PS50850">
    <property type="entry name" value="MFS"/>
    <property type="match status" value="2"/>
</dbReference>
<reference evidence="7 8" key="1">
    <citation type="journal article" date="2018" name="Sci. Rep.">
        <title>Comparative analysis of the Pocillopora damicornis genome highlights role of immune system in coral evolution.</title>
        <authorList>
            <person name="Cunning R."/>
            <person name="Bay R.A."/>
            <person name="Gillette P."/>
            <person name="Baker A.C."/>
            <person name="Traylor-Knowles N."/>
        </authorList>
    </citation>
    <scope>NUCLEOTIDE SEQUENCE [LARGE SCALE GENOMIC DNA]</scope>
    <source>
        <strain evidence="7">RSMAS</strain>
        <tissue evidence="7">Whole animal</tissue>
    </source>
</reference>
<feature type="transmembrane region" description="Helical" evidence="5">
    <location>
        <begin position="21"/>
        <end position="38"/>
    </location>
</feature>
<keyword evidence="3 5" id="KW-1133">Transmembrane helix</keyword>
<keyword evidence="4 5" id="KW-0472">Membrane</keyword>
<evidence type="ECO:0000256" key="4">
    <source>
        <dbReference type="ARBA" id="ARBA00023136"/>
    </source>
</evidence>
<feature type="transmembrane region" description="Helical" evidence="5">
    <location>
        <begin position="144"/>
        <end position="161"/>
    </location>
</feature>
<proteinExistence type="predicted"/>
<accession>A0A3M6TM01</accession>
<feature type="transmembrane region" description="Helical" evidence="5">
    <location>
        <begin position="404"/>
        <end position="425"/>
    </location>
</feature>
<comment type="caution">
    <text evidence="7">The sequence shown here is derived from an EMBL/GenBank/DDBJ whole genome shotgun (WGS) entry which is preliminary data.</text>
</comment>
<feature type="transmembrane region" description="Helical" evidence="5">
    <location>
        <begin position="167"/>
        <end position="190"/>
    </location>
</feature>
<dbReference type="STRING" id="46731.A0A3M6TM01"/>
<dbReference type="InterPro" id="IPR005828">
    <property type="entry name" value="MFS_sugar_transport-like"/>
</dbReference>
<feature type="transmembrane region" description="Helical" evidence="5">
    <location>
        <begin position="202"/>
        <end position="224"/>
    </location>
</feature>
<dbReference type="AlphaFoldDB" id="A0A3M6TM01"/>
<feature type="domain" description="Major facilitator superfamily (MFS) profile" evidence="6">
    <location>
        <begin position="28"/>
        <end position="489"/>
    </location>
</feature>
<sequence>MDRRVTPPRMALTVDQILERIGSLGFYQIRLIAILSYIEWFNITFQVMVPTFIAAEPNWMCVANHRSCNLTGEFKPGDDLYMKRCDMPRDSWKFADDYTSVVTEFDLVCDKALLGTISTSLLFAGWLVGALIGGVLSDKIGRKPVLYIGSMTCSIFAWLAAFPNVFWLFILFRLLVGICLGGGAMGIYVLATEFAGVRHRHVAGTSLWYSWTLALVMLAGLAYGIRDWRFLSITCAVPGLISFIGWWFTPESSRYLLLKGKVTETEQILRRIAATNKKTYPDEPLVDPNADGKLQDLGDVRDLFRTKKMLHRTLVSWYAWFVNAMVYYGVSFSTPTLGGNMYLNFFLLSIIEIPANYVGIWAMGKFGRKKSLIYCLILAAIASTGAVLFTMFDPGNDKCYAAGKIIMALAAKFFVFISFDAVYVYSAELFPTAIRLESYLPLLSVPPRKLGAIALKLKMALSVDEVLEKIGSMGLYQIRLIIILSYIEMINLTYQVMLPSFISAEPKWMCAGNNSHCNISGQFDATDERRCKMPRESWKFADDFTSVVTTFDLVCDNAILSSLSTSLVFAGWLVGALGGGVLSDKIGRKPVLLIFTFTTSLFGLLASFPHHFWLFILFRLCTGLSIGIEFITFTNFSLIIRGGSMGMYVLATEFVGKRHRHVAGTSLFYSWALGLVTLAGLAYAVRDWRMLSIMCSAPGLISILAWRFVPESSRYLLLKGKLSETEEILREIAATNKKKYPEEPLYNPCADGKVQQIGDIRDLFRTKKMVHRTLVSWYAWFVNGIVYYGVSFSTPTLGGNMYLNFFLTSVIEFPANFVAIWIMGRFGRKKPLVYFLILAALASTGAVLCTMYDPGNDKGFMAGRILMAMSAKFFVFISFDAVYVYAAELFPTVIRNIGMGTSTASGRVGSFLSSYVIHLRFTHPLLPYGIMGGNALLAGILCQTLPETKDLPTAETMETESTEEAYMALKSAVDYKEKEDADGKQLTMADNVKDTTNSRANLVDYATSL</sequence>
<feature type="transmembrane region" description="Helical" evidence="5">
    <location>
        <begin position="112"/>
        <end position="132"/>
    </location>
</feature>